<accession>A0ABZ1BU13</accession>
<name>A0ABZ1BU13_9FIRM</name>
<dbReference type="InterPro" id="IPR052930">
    <property type="entry name" value="TA_antitoxin_MntA"/>
</dbReference>
<sequence length="164" mass="17980">MRDDCGGVTTIRDPLRKTTVLPVSMRRALGDIAQRYGLDLVYAFGSQADLVAALVTTGAVPSRPTRSDADIGVVFAGGLPPAGRDRAVTYARLNLELSDLLEPLMVDLVFLQENHSVFQAEAIKGHCLYAASPGVRERYEEMILRRAADFRPFLLAYLREALEG</sequence>
<dbReference type="InterPro" id="IPR041633">
    <property type="entry name" value="Polbeta"/>
</dbReference>
<proteinExistence type="predicted"/>
<feature type="domain" description="Polymerase beta nucleotidyltransferase" evidence="1">
    <location>
        <begin position="32"/>
        <end position="131"/>
    </location>
</feature>
<gene>
    <name evidence="2" type="ORF">U7230_07830</name>
</gene>
<dbReference type="Pfam" id="PF18765">
    <property type="entry name" value="Polbeta"/>
    <property type="match status" value="1"/>
</dbReference>
<dbReference type="InterPro" id="IPR043519">
    <property type="entry name" value="NT_sf"/>
</dbReference>
<dbReference type="Proteomes" id="UP001332192">
    <property type="component" value="Chromosome"/>
</dbReference>
<dbReference type="PANTHER" id="PTHR43852">
    <property type="entry name" value="NUCLEOTIDYLTRANSFERASE"/>
    <property type="match status" value="1"/>
</dbReference>
<dbReference type="EMBL" id="CP141615">
    <property type="protein sequence ID" value="WRP16021.1"/>
    <property type="molecule type" value="Genomic_DNA"/>
</dbReference>
<keyword evidence="3" id="KW-1185">Reference proteome</keyword>
<evidence type="ECO:0000313" key="2">
    <source>
        <dbReference type="EMBL" id="WRP16021.1"/>
    </source>
</evidence>
<dbReference type="PANTHER" id="PTHR43852:SF4">
    <property type="entry name" value="NUCLEOTIDYLTRANSFERASE"/>
    <property type="match status" value="1"/>
</dbReference>
<protein>
    <submittedName>
        <fullName evidence="2">Nucleotidyltransferase domain-containing protein</fullName>
    </submittedName>
</protein>
<organism evidence="2 3">
    <name type="scientific">Carboxydichorda subterranea</name>
    <dbReference type="NCBI Taxonomy" id="3109565"/>
    <lineage>
        <taxon>Bacteria</taxon>
        <taxon>Bacillati</taxon>
        <taxon>Bacillota</taxon>
        <taxon>Limnochordia</taxon>
        <taxon>Limnochordales</taxon>
        <taxon>Geochordaceae</taxon>
        <taxon>Carboxydichorda</taxon>
    </lineage>
</organism>
<reference evidence="2 3" key="1">
    <citation type="journal article" date="2024" name="Front. Microbiol.">
        <title>Novel thermophilic genera Geochorda gen. nov. and Carboxydochorda gen. nov. from the deep terrestrial subsurface reveal the ecophysiological diversity in the class Limnochordia.</title>
        <authorList>
            <person name="Karnachuk O.V."/>
            <person name="Lukina A.P."/>
            <person name="Avakyan M.R."/>
            <person name="Kadnikov V.V."/>
            <person name="Begmatov S."/>
            <person name="Beletsky A.V."/>
            <person name="Vlasova K.G."/>
            <person name="Novikov A.A."/>
            <person name="Shcherbakova V.A."/>
            <person name="Mardanov A.V."/>
            <person name="Ravin N.V."/>
        </authorList>
    </citation>
    <scope>NUCLEOTIDE SEQUENCE [LARGE SCALE GENOMIC DNA]</scope>
    <source>
        <strain evidence="2 3">L945</strain>
    </source>
</reference>
<dbReference type="Gene3D" id="3.30.460.10">
    <property type="entry name" value="Beta Polymerase, domain 2"/>
    <property type="match status" value="1"/>
</dbReference>
<dbReference type="RefSeq" id="WP_324715294.1">
    <property type="nucleotide sequence ID" value="NZ_CP141615.1"/>
</dbReference>
<evidence type="ECO:0000313" key="3">
    <source>
        <dbReference type="Proteomes" id="UP001332192"/>
    </source>
</evidence>
<evidence type="ECO:0000259" key="1">
    <source>
        <dbReference type="Pfam" id="PF18765"/>
    </source>
</evidence>